<evidence type="ECO:0000313" key="2">
    <source>
        <dbReference type="EMBL" id="QCC55894.1"/>
    </source>
</evidence>
<feature type="transmembrane region" description="Helical" evidence="1">
    <location>
        <begin position="210"/>
        <end position="227"/>
    </location>
</feature>
<dbReference type="KEGG" id="nbg:DV706_09515"/>
<reference evidence="2 3" key="1">
    <citation type="journal article" date="2019" name="Nat. Commun.">
        <title>A new type of DNA phosphorothioation-based antiviral system in archaea.</title>
        <authorList>
            <person name="Xiong L."/>
            <person name="Liu S."/>
            <person name="Chen S."/>
            <person name="Xiao Y."/>
            <person name="Zhu B."/>
            <person name="Gao Y."/>
            <person name="Zhang Y."/>
            <person name="Chen B."/>
            <person name="Luo J."/>
            <person name="Deng Z."/>
            <person name="Chen X."/>
            <person name="Wang L."/>
            <person name="Chen S."/>
        </authorList>
    </citation>
    <scope>NUCLEOTIDE SEQUENCE [LARGE SCALE GENOMIC DNA]</scope>
    <source>
        <strain evidence="2 3">JCM 10635</strain>
    </source>
</reference>
<sequence>MTVARNRNDGANRRESSVAHVLSAAVDRLRRNPSLLVPFAIAGFVLAVADALRRRDPIPTLEREIPWENGLSIDLEYAGYPTGVAQTATPLESLVGLHPEYLAWGLTLYLLPLVAVVFAGVVTMARAMDRDVRLATVGSVFGFVIVFDLVQRGLGSIDALQGMGLWGLPLLMLYLAVTVRLFAVPGLLVAGRSPKRALLESVRRTRGHGWTVFGVILVVGLAGWALASLPGGTVATTALLAPVHAVAIVVLLEHSSVDN</sequence>
<keyword evidence="1" id="KW-1133">Transmembrane helix</keyword>
<organism evidence="2 3">
    <name type="scientific">Natronorubrum bangense</name>
    <dbReference type="NCBI Taxonomy" id="61858"/>
    <lineage>
        <taxon>Archaea</taxon>
        <taxon>Methanobacteriati</taxon>
        <taxon>Methanobacteriota</taxon>
        <taxon>Stenosarchaea group</taxon>
        <taxon>Halobacteria</taxon>
        <taxon>Halobacteriales</taxon>
        <taxon>Natrialbaceae</taxon>
        <taxon>Natronorubrum</taxon>
    </lineage>
</organism>
<protein>
    <submittedName>
        <fullName evidence="2">Uncharacterized protein</fullName>
    </submittedName>
</protein>
<feature type="transmembrane region" description="Helical" evidence="1">
    <location>
        <begin position="35"/>
        <end position="52"/>
    </location>
</feature>
<proteinExistence type="predicted"/>
<gene>
    <name evidence="2" type="ORF">DV706_09515</name>
</gene>
<feature type="transmembrane region" description="Helical" evidence="1">
    <location>
        <begin position="101"/>
        <end position="122"/>
    </location>
</feature>
<evidence type="ECO:0000256" key="1">
    <source>
        <dbReference type="SAM" id="Phobius"/>
    </source>
</evidence>
<keyword evidence="1" id="KW-0812">Transmembrane</keyword>
<accession>A0A4D6HNY7</accession>
<dbReference type="AlphaFoldDB" id="A0A4D6HNY7"/>
<feature type="transmembrane region" description="Helical" evidence="1">
    <location>
        <begin position="166"/>
        <end position="189"/>
    </location>
</feature>
<feature type="transmembrane region" description="Helical" evidence="1">
    <location>
        <begin position="233"/>
        <end position="252"/>
    </location>
</feature>
<evidence type="ECO:0000313" key="3">
    <source>
        <dbReference type="Proteomes" id="UP000296822"/>
    </source>
</evidence>
<keyword evidence="1" id="KW-0472">Membrane</keyword>
<dbReference type="Proteomes" id="UP000296822">
    <property type="component" value="Chromosome"/>
</dbReference>
<feature type="transmembrane region" description="Helical" evidence="1">
    <location>
        <begin position="134"/>
        <end position="154"/>
    </location>
</feature>
<dbReference type="EMBL" id="CP031305">
    <property type="protein sequence ID" value="QCC55894.1"/>
    <property type="molecule type" value="Genomic_DNA"/>
</dbReference>
<name>A0A4D6HNY7_9EURY</name>